<organism evidence="1">
    <name type="scientific">Acinetobacter lwoffii</name>
    <dbReference type="NCBI Taxonomy" id="28090"/>
    <lineage>
        <taxon>Bacteria</taxon>
        <taxon>Pseudomonadati</taxon>
        <taxon>Pseudomonadota</taxon>
        <taxon>Gammaproteobacteria</taxon>
        <taxon>Moraxellales</taxon>
        <taxon>Moraxellaceae</taxon>
        <taxon>Acinetobacter</taxon>
    </lineage>
</organism>
<sequence>MHNFSVTDLDQLIENTLKENKDTSKVLIGYKLFHDLMNDPKFYEEVTNSALSSTKRKYKNLKIKITTDEYQLNFN</sequence>
<name>A0A385H7F3_ACILW</name>
<protein>
    <submittedName>
        <fullName evidence="1">Uncharacterized protein</fullName>
    </submittedName>
</protein>
<dbReference type="EMBL" id="CP032124">
    <property type="protein sequence ID" value="AXX83845.1"/>
    <property type="molecule type" value="Genomic_DNA"/>
</dbReference>
<keyword evidence="1" id="KW-0614">Plasmid</keyword>
<proteinExistence type="predicted"/>
<gene>
    <name evidence="1" type="ORF">ABPAL_H0009</name>
</gene>
<dbReference type="RefSeq" id="WP_159373066.1">
    <property type="nucleotide sequence ID" value="NZ_CP032124.2"/>
</dbReference>
<dbReference type="AlphaFoldDB" id="A0A385H7F3"/>
<accession>A0A385H7F3</accession>
<evidence type="ECO:0000313" key="1">
    <source>
        <dbReference type="EMBL" id="AXX83845.1"/>
    </source>
</evidence>
<reference evidence="1" key="1">
    <citation type="submission" date="2018-09" db="EMBL/GenBank/DDBJ databases">
        <title>Resistance of ancient and modern Acinetobacter lwoffii strains to heavy metals and arsenic revealed by genome analysis.</title>
        <authorList>
            <person name="Mindlin S."/>
            <person name="Petrenko A."/>
            <person name="Kurakov A."/>
            <person name="Beletsky A."/>
            <person name="Mardanov A."/>
            <person name="Petrova M."/>
        </authorList>
    </citation>
    <scope>NUCLEOTIDE SEQUENCE</scope>
    <source>
        <strain evidence="1">ED45-23</strain>
        <plasmid evidence="1">pALWED2.9</plasmid>
    </source>
</reference>
<geneLocation type="plasmid" evidence="1">
    <name>pALWED2.9</name>
</geneLocation>